<dbReference type="AlphaFoldDB" id="A0AAV3NP46"/>
<gene>
    <name evidence="2" type="ORF">LIER_02355</name>
</gene>
<reference evidence="2 3" key="1">
    <citation type="submission" date="2024-01" db="EMBL/GenBank/DDBJ databases">
        <title>The complete chloroplast genome sequence of Lithospermum erythrorhizon: insights into the phylogenetic relationship among Boraginaceae species and the maternal lineages of purple gromwells.</title>
        <authorList>
            <person name="Okada T."/>
            <person name="Watanabe K."/>
        </authorList>
    </citation>
    <scope>NUCLEOTIDE SEQUENCE [LARGE SCALE GENOMIC DNA]</scope>
</reference>
<sequence>MRIVEANRLKDKAEKITPNSSTNANLVETGDPSNVNRFKGKAKEKQQQWKSRKPNQNKFHKSEAKLQKPPSVWLKRTWLLMLMIGCWALELPDTFVPTRKCFKTLKKLWMEIVSTWKTFPLLASREKGRCPSSSLLEKPLPLIMCCMFPLYLVT</sequence>
<evidence type="ECO:0000313" key="3">
    <source>
        <dbReference type="Proteomes" id="UP001454036"/>
    </source>
</evidence>
<name>A0AAV3NP46_LITER</name>
<feature type="compositionally biased region" description="Basic and acidic residues" evidence="1">
    <location>
        <begin position="1"/>
        <end position="15"/>
    </location>
</feature>
<organism evidence="2 3">
    <name type="scientific">Lithospermum erythrorhizon</name>
    <name type="common">Purple gromwell</name>
    <name type="synonym">Lithospermum officinale var. erythrorhizon</name>
    <dbReference type="NCBI Taxonomy" id="34254"/>
    <lineage>
        <taxon>Eukaryota</taxon>
        <taxon>Viridiplantae</taxon>
        <taxon>Streptophyta</taxon>
        <taxon>Embryophyta</taxon>
        <taxon>Tracheophyta</taxon>
        <taxon>Spermatophyta</taxon>
        <taxon>Magnoliopsida</taxon>
        <taxon>eudicotyledons</taxon>
        <taxon>Gunneridae</taxon>
        <taxon>Pentapetalae</taxon>
        <taxon>asterids</taxon>
        <taxon>lamiids</taxon>
        <taxon>Boraginales</taxon>
        <taxon>Boraginaceae</taxon>
        <taxon>Boraginoideae</taxon>
        <taxon>Lithospermeae</taxon>
        <taxon>Lithospermum</taxon>
    </lineage>
</organism>
<feature type="region of interest" description="Disordered" evidence="1">
    <location>
        <begin position="1"/>
        <end position="67"/>
    </location>
</feature>
<feature type="compositionally biased region" description="Basic residues" evidence="1">
    <location>
        <begin position="50"/>
        <end position="59"/>
    </location>
</feature>
<dbReference type="Proteomes" id="UP001454036">
    <property type="component" value="Unassembled WGS sequence"/>
</dbReference>
<dbReference type="EMBL" id="BAABME010000252">
    <property type="protein sequence ID" value="GAA0141142.1"/>
    <property type="molecule type" value="Genomic_DNA"/>
</dbReference>
<accession>A0AAV3NP46</accession>
<keyword evidence="3" id="KW-1185">Reference proteome</keyword>
<feature type="compositionally biased region" description="Polar residues" evidence="1">
    <location>
        <begin position="17"/>
        <end position="36"/>
    </location>
</feature>
<comment type="caution">
    <text evidence="2">The sequence shown here is derived from an EMBL/GenBank/DDBJ whole genome shotgun (WGS) entry which is preliminary data.</text>
</comment>
<protein>
    <submittedName>
        <fullName evidence="2">Uncharacterized protein</fullName>
    </submittedName>
</protein>
<evidence type="ECO:0000313" key="2">
    <source>
        <dbReference type="EMBL" id="GAA0141142.1"/>
    </source>
</evidence>
<proteinExistence type="predicted"/>
<evidence type="ECO:0000256" key="1">
    <source>
        <dbReference type="SAM" id="MobiDB-lite"/>
    </source>
</evidence>